<dbReference type="EMBL" id="JACHIW010000002">
    <property type="protein sequence ID" value="MBB5159623.1"/>
    <property type="molecule type" value="Genomic_DNA"/>
</dbReference>
<comment type="caution">
    <text evidence="1">The sequence shown here is derived from an EMBL/GenBank/DDBJ whole genome shotgun (WGS) entry which is preliminary data.</text>
</comment>
<evidence type="ECO:0000313" key="2">
    <source>
        <dbReference type="Proteomes" id="UP000584374"/>
    </source>
</evidence>
<keyword evidence="2" id="KW-1185">Reference proteome</keyword>
<accession>A0A840QKW1</accession>
<proteinExistence type="predicted"/>
<dbReference type="Proteomes" id="UP000584374">
    <property type="component" value="Unassembled WGS sequence"/>
</dbReference>
<reference evidence="1 2" key="1">
    <citation type="submission" date="2020-08" db="EMBL/GenBank/DDBJ databases">
        <title>Sequencing the genomes of 1000 actinobacteria strains.</title>
        <authorList>
            <person name="Klenk H.-P."/>
        </authorList>
    </citation>
    <scope>NUCLEOTIDE SEQUENCE [LARGE SCALE GENOMIC DNA]</scope>
    <source>
        <strain evidence="1 2">DSM 45584</strain>
    </source>
</reference>
<dbReference type="AlphaFoldDB" id="A0A840QKW1"/>
<evidence type="ECO:0000313" key="1">
    <source>
        <dbReference type="EMBL" id="MBB5159623.1"/>
    </source>
</evidence>
<protein>
    <submittedName>
        <fullName evidence="1">Uncharacterized protein</fullName>
    </submittedName>
</protein>
<name>A0A840QKW1_9PSEU</name>
<sequence length="94" mass="10050">MTLPPIDPLKDASGADGEPVVSCRPYAAVRPCTAQQHLTLVLRQTEHAIRAVCDNLNHNRCTATELHELADGLDGVVRGVRGYLDLTTSTGGTQ</sequence>
<gene>
    <name evidence="1" type="ORF">BJ970_007222</name>
</gene>
<organism evidence="1 2">
    <name type="scientific">Saccharopolyspora phatthalungensis</name>
    <dbReference type="NCBI Taxonomy" id="664693"/>
    <lineage>
        <taxon>Bacteria</taxon>
        <taxon>Bacillati</taxon>
        <taxon>Actinomycetota</taxon>
        <taxon>Actinomycetes</taxon>
        <taxon>Pseudonocardiales</taxon>
        <taxon>Pseudonocardiaceae</taxon>
        <taxon>Saccharopolyspora</taxon>
    </lineage>
</organism>